<keyword evidence="1" id="KW-0472">Membrane</keyword>
<gene>
    <name evidence="3" type="ORF">CLV43_101169</name>
</gene>
<protein>
    <submittedName>
        <fullName evidence="3">PH (Pleckstrin Homology) domain-containing protein</fullName>
    </submittedName>
</protein>
<reference evidence="3 4" key="1">
    <citation type="submission" date="2018-03" db="EMBL/GenBank/DDBJ databases">
        <title>Genomic Encyclopedia of Archaeal and Bacterial Type Strains, Phase II (KMG-II): from individual species to whole genera.</title>
        <authorList>
            <person name="Goeker M."/>
        </authorList>
    </citation>
    <scope>NUCLEOTIDE SEQUENCE [LARGE SCALE GENOMIC DNA]</scope>
    <source>
        <strain evidence="3 4">DSM 44720</strain>
    </source>
</reference>
<keyword evidence="1" id="KW-1133">Transmembrane helix</keyword>
<organism evidence="3 4">
    <name type="scientific">Umezawaea tangerina</name>
    <dbReference type="NCBI Taxonomy" id="84725"/>
    <lineage>
        <taxon>Bacteria</taxon>
        <taxon>Bacillati</taxon>
        <taxon>Actinomycetota</taxon>
        <taxon>Actinomycetes</taxon>
        <taxon>Pseudonocardiales</taxon>
        <taxon>Pseudonocardiaceae</taxon>
        <taxon>Umezawaea</taxon>
    </lineage>
</organism>
<sequence>MDNFAPFCTSAGSGLQLSTGSPRQLDHPYGTLDGVTPLPSAEPTTRSWAPLPGVVALAWGLAALALLAALWSDENTARLLMGVAVVVGVALGAYGTIVRPRLSVDDTGLHVRTLRGVHNFPWHEVKIRPVRTRRLGRDSHTLELDWERGEDEHLVVLTWLDLGVDPRDVAEVLHALRP</sequence>
<dbReference type="EMBL" id="PVTF01000001">
    <property type="protein sequence ID" value="PRY45907.1"/>
    <property type="molecule type" value="Genomic_DNA"/>
</dbReference>
<comment type="caution">
    <text evidence="3">The sequence shown here is derived from an EMBL/GenBank/DDBJ whole genome shotgun (WGS) entry which is preliminary data.</text>
</comment>
<feature type="transmembrane region" description="Helical" evidence="1">
    <location>
        <begin position="79"/>
        <end position="97"/>
    </location>
</feature>
<evidence type="ECO:0000313" key="4">
    <source>
        <dbReference type="Proteomes" id="UP000239494"/>
    </source>
</evidence>
<evidence type="ECO:0000313" key="3">
    <source>
        <dbReference type="EMBL" id="PRY45907.1"/>
    </source>
</evidence>
<dbReference type="InterPro" id="IPR019692">
    <property type="entry name" value="CFP-6_PH"/>
</dbReference>
<dbReference type="AlphaFoldDB" id="A0A2T0TJL5"/>
<dbReference type="OrthoDB" id="5189227at2"/>
<dbReference type="Proteomes" id="UP000239494">
    <property type="component" value="Unassembled WGS sequence"/>
</dbReference>
<feature type="transmembrane region" description="Helical" evidence="1">
    <location>
        <begin position="48"/>
        <end position="72"/>
    </location>
</feature>
<keyword evidence="1" id="KW-0812">Transmembrane</keyword>
<evidence type="ECO:0000259" key="2">
    <source>
        <dbReference type="Pfam" id="PF10756"/>
    </source>
</evidence>
<dbReference type="Pfam" id="PF10756">
    <property type="entry name" value="bPH_6"/>
    <property type="match status" value="1"/>
</dbReference>
<accession>A0A2T0TJL5</accession>
<feature type="domain" description="Low molecular weight protein antigen 6 PH" evidence="2">
    <location>
        <begin position="99"/>
        <end position="177"/>
    </location>
</feature>
<proteinExistence type="predicted"/>
<evidence type="ECO:0000256" key="1">
    <source>
        <dbReference type="SAM" id="Phobius"/>
    </source>
</evidence>
<name>A0A2T0TJL5_9PSEU</name>
<keyword evidence="4" id="KW-1185">Reference proteome</keyword>